<accession>A0A8J8Y427</accession>
<sequence>MDRRTRYQTYEDSTESVGAGYIPPGAQGPLVAQLRAPYRGQEVTIGGGALHLDQAVDAREIRMVQHEEDRIQVLPGFITELSHRRSAPRGTYWAPRWLIPPRSVDGRVDTAAVEVEREEIGRLHEGLR</sequence>
<reference evidence="2" key="1">
    <citation type="journal article" date="2005" name="PLoS Biol.">
        <title>The genomes of Oryza sativa: a history of duplications.</title>
        <authorList>
            <person name="Yu J."/>
            <person name="Wang J."/>
            <person name="Lin W."/>
            <person name="Li S."/>
            <person name="Li H."/>
            <person name="Zhou J."/>
            <person name="Ni P."/>
            <person name="Dong W."/>
            <person name="Hu S."/>
            <person name="Zeng C."/>
            <person name="Zhang J."/>
            <person name="Zhang Y."/>
            <person name="Li R."/>
            <person name="Xu Z."/>
            <person name="Li S."/>
            <person name="Li X."/>
            <person name="Zheng H."/>
            <person name="Cong L."/>
            <person name="Lin L."/>
            <person name="Yin J."/>
            <person name="Geng J."/>
            <person name="Li G."/>
            <person name="Shi J."/>
            <person name="Liu J."/>
            <person name="Lv H."/>
            <person name="Li J."/>
            <person name="Wang J."/>
            <person name="Deng Y."/>
            <person name="Ran L."/>
            <person name="Shi X."/>
            <person name="Wang X."/>
            <person name="Wu Q."/>
            <person name="Li C."/>
            <person name="Ren X."/>
            <person name="Wang J."/>
            <person name="Wang X."/>
            <person name="Li D."/>
            <person name="Liu D."/>
            <person name="Zhang X."/>
            <person name="Ji Z."/>
            <person name="Zhao W."/>
            <person name="Sun Y."/>
            <person name="Zhang Z."/>
            <person name="Bao J."/>
            <person name="Han Y."/>
            <person name="Dong L."/>
            <person name="Ji J."/>
            <person name="Chen P."/>
            <person name="Wu S."/>
            <person name="Liu J."/>
            <person name="Xiao Y."/>
            <person name="Bu D."/>
            <person name="Tan J."/>
            <person name="Yang L."/>
            <person name="Ye C."/>
            <person name="Zhang J."/>
            <person name="Xu J."/>
            <person name="Zhou Y."/>
            <person name="Yu Y."/>
            <person name="Zhang B."/>
            <person name="Zhuang S."/>
            <person name="Wei H."/>
            <person name="Liu B."/>
            <person name="Lei M."/>
            <person name="Yu H."/>
            <person name="Li Y."/>
            <person name="Xu H."/>
            <person name="Wei S."/>
            <person name="He X."/>
            <person name="Fang L."/>
            <person name="Zhang Z."/>
            <person name="Zhang Y."/>
            <person name="Huang X."/>
            <person name="Su Z."/>
            <person name="Tong W."/>
            <person name="Li J."/>
            <person name="Tong Z."/>
            <person name="Li S."/>
            <person name="Ye J."/>
            <person name="Wang L."/>
            <person name="Fang L."/>
            <person name="Lei T."/>
            <person name="Chen C."/>
            <person name="Chen H."/>
            <person name="Xu Z."/>
            <person name="Li H."/>
            <person name="Huang H."/>
            <person name="Zhang F."/>
            <person name="Xu H."/>
            <person name="Li N."/>
            <person name="Zhao C."/>
            <person name="Li S."/>
            <person name="Dong L."/>
            <person name="Huang Y."/>
            <person name="Li L."/>
            <person name="Xi Y."/>
            <person name="Qi Q."/>
            <person name="Li W."/>
            <person name="Zhang B."/>
            <person name="Hu W."/>
            <person name="Zhang Y."/>
            <person name="Tian X."/>
            <person name="Jiao Y."/>
            <person name="Liang X."/>
            <person name="Jin J."/>
            <person name="Gao L."/>
            <person name="Zheng W."/>
            <person name="Hao B."/>
            <person name="Liu S."/>
            <person name="Wang W."/>
            <person name="Yuan L."/>
            <person name="Cao M."/>
            <person name="McDermott J."/>
            <person name="Samudrala R."/>
            <person name="Wang J."/>
            <person name="Wong G.K."/>
            <person name="Yang H."/>
        </authorList>
    </citation>
    <scope>NUCLEOTIDE SEQUENCE [LARGE SCALE GENOMIC DNA]</scope>
</reference>
<dbReference type="EMBL" id="CM000140">
    <property type="protein sequence ID" value="EEE59129.1"/>
    <property type="molecule type" value="Genomic_DNA"/>
</dbReference>
<feature type="region of interest" description="Disordered" evidence="1">
    <location>
        <begin position="1"/>
        <end position="23"/>
    </location>
</feature>
<reference evidence="2" key="2">
    <citation type="submission" date="2008-12" db="EMBL/GenBank/DDBJ databases">
        <title>Improved gene annotation of the rice (Oryza sativa) genomes.</title>
        <authorList>
            <person name="Wang J."/>
            <person name="Li R."/>
            <person name="Fan W."/>
            <person name="Huang Q."/>
            <person name="Zhang J."/>
            <person name="Zhou Y."/>
            <person name="Hu Y."/>
            <person name="Zi S."/>
            <person name="Li J."/>
            <person name="Ni P."/>
            <person name="Zheng H."/>
            <person name="Zhang Y."/>
            <person name="Zhao M."/>
            <person name="Hao Q."/>
            <person name="McDermott J."/>
            <person name="Samudrala R."/>
            <person name="Kristiansen K."/>
            <person name="Wong G.K.-S."/>
        </authorList>
    </citation>
    <scope>NUCLEOTIDE SEQUENCE</scope>
</reference>
<proteinExistence type="predicted"/>
<name>A0A8J8Y427_ORYSJ</name>
<evidence type="ECO:0000313" key="2">
    <source>
        <dbReference type="EMBL" id="EEE59129.1"/>
    </source>
</evidence>
<protein>
    <submittedName>
        <fullName evidence="2">Uncharacterized protein</fullName>
    </submittedName>
</protein>
<evidence type="ECO:0000256" key="1">
    <source>
        <dbReference type="SAM" id="MobiDB-lite"/>
    </source>
</evidence>
<dbReference type="Proteomes" id="UP000007752">
    <property type="component" value="Chromosome 3"/>
</dbReference>
<dbReference type="AlphaFoldDB" id="A0A8J8Y427"/>
<gene>
    <name evidence="2" type="ORF">OsJ_11017</name>
</gene>
<organism evidence="2">
    <name type="scientific">Oryza sativa subsp. japonica</name>
    <name type="common">Rice</name>
    <dbReference type="NCBI Taxonomy" id="39947"/>
    <lineage>
        <taxon>Eukaryota</taxon>
        <taxon>Viridiplantae</taxon>
        <taxon>Streptophyta</taxon>
        <taxon>Embryophyta</taxon>
        <taxon>Tracheophyta</taxon>
        <taxon>Spermatophyta</taxon>
        <taxon>Magnoliopsida</taxon>
        <taxon>Liliopsida</taxon>
        <taxon>Poales</taxon>
        <taxon>Poaceae</taxon>
        <taxon>BOP clade</taxon>
        <taxon>Oryzoideae</taxon>
        <taxon>Oryzeae</taxon>
        <taxon>Oryzinae</taxon>
        <taxon>Oryza</taxon>
        <taxon>Oryza sativa</taxon>
    </lineage>
</organism>